<feature type="transmembrane region" description="Helical" evidence="8">
    <location>
        <begin position="338"/>
        <end position="358"/>
    </location>
</feature>
<feature type="transmembrane region" description="Helical" evidence="8">
    <location>
        <begin position="308"/>
        <end position="326"/>
    </location>
</feature>
<feature type="transmembrane region" description="Helical" evidence="8">
    <location>
        <begin position="150"/>
        <end position="170"/>
    </location>
</feature>
<accession>A0A212LWI9</accession>
<keyword evidence="4" id="KW-0309">Germination</keyword>
<organism evidence="9">
    <name type="scientific">uncultured Sporomusa sp</name>
    <dbReference type="NCBI Taxonomy" id="307249"/>
    <lineage>
        <taxon>Bacteria</taxon>
        <taxon>Bacillati</taxon>
        <taxon>Bacillota</taxon>
        <taxon>Negativicutes</taxon>
        <taxon>Selenomonadales</taxon>
        <taxon>Sporomusaceae</taxon>
        <taxon>Sporomusa</taxon>
        <taxon>environmental samples</taxon>
    </lineage>
</organism>
<evidence type="ECO:0000256" key="2">
    <source>
        <dbReference type="ARBA" id="ARBA00007998"/>
    </source>
</evidence>
<evidence type="ECO:0000313" key="9">
    <source>
        <dbReference type="EMBL" id="SCM81888.1"/>
    </source>
</evidence>
<feature type="transmembrane region" description="Helical" evidence="8">
    <location>
        <begin position="80"/>
        <end position="101"/>
    </location>
</feature>
<feature type="transmembrane region" description="Helical" evidence="8">
    <location>
        <begin position="223"/>
        <end position="248"/>
    </location>
</feature>
<evidence type="ECO:0000256" key="3">
    <source>
        <dbReference type="ARBA" id="ARBA00022448"/>
    </source>
</evidence>
<evidence type="ECO:0000256" key="1">
    <source>
        <dbReference type="ARBA" id="ARBA00004141"/>
    </source>
</evidence>
<feature type="transmembrane region" description="Helical" evidence="8">
    <location>
        <begin position="190"/>
        <end position="211"/>
    </location>
</feature>
<comment type="subcellular location">
    <subcellularLocation>
        <location evidence="1">Membrane</location>
        <topology evidence="1">Multi-pass membrane protein</topology>
    </subcellularLocation>
</comment>
<keyword evidence="5 8" id="KW-0812">Transmembrane</keyword>
<reference evidence="9" key="1">
    <citation type="submission" date="2016-08" db="EMBL/GenBank/DDBJ databases">
        <authorList>
            <person name="Seilhamer J.J."/>
        </authorList>
    </citation>
    <scope>NUCLEOTIDE SEQUENCE</scope>
    <source>
        <strain evidence="9">86</strain>
    </source>
</reference>
<dbReference type="PANTHER" id="PTHR34975">
    <property type="entry name" value="SPORE GERMINATION PROTEIN A2"/>
    <property type="match status" value="1"/>
</dbReference>
<evidence type="ECO:0000256" key="4">
    <source>
        <dbReference type="ARBA" id="ARBA00022544"/>
    </source>
</evidence>
<dbReference type="GO" id="GO:0016020">
    <property type="term" value="C:membrane"/>
    <property type="evidence" value="ECO:0007669"/>
    <property type="project" value="UniProtKB-SubCell"/>
</dbReference>
<sequence>MANLEVKNKMSAAQFGVVMSATILGAGYISLPTQTVPLAEQLAWISVLLGGALFFVSAWIMLKLAALYPQSDLTDYLPQLLGKWLGVGIIGFLVLIFFMALCVAQNQFSRVVTFFLFDRTPPDVIILSMLAVIVYCTMQDLGTIVRVAEFTFFVAVAMSGVIWFAGIFNFQPENLLPFWTDKPVSILQAALNTGETFGGYEIILLLFPLICQKRHNLVKVVGISFILITVVSLSIVVMTLGVLTAAAIPNESYPTLIVVRSVELPGTFVERLENYFLLAWIPLIFNSQSLFLYMVAKIMSRLWGFADHRPWVLALVPLIYTGATLLDGLELIELAGQAVNLLALVFSLGIIPLVYLYARWKQRGVTAGES</sequence>
<protein>
    <submittedName>
        <fullName evidence="9">Spore germination protein</fullName>
    </submittedName>
</protein>
<evidence type="ECO:0000256" key="5">
    <source>
        <dbReference type="ARBA" id="ARBA00022692"/>
    </source>
</evidence>
<feature type="transmembrane region" description="Helical" evidence="8">
    <location>
        <begin position="275"/>
        <end position="296"/>
    </location>
</feature>
<feature type="transmembrane region" description="Helical" evidence="8">
    <location>
        <begin position="43"/>
        <end position="68"/>
    </location>
</feature>
<gene>
    <name evidence="9" type="ORF">KL86SPO_40373</name>
</gene>
<comment type="similarity">
    <text evidence="2">Belongs to the amino acid-polyamine-organocation (APC) superfamily. Spore germination protein (SGP) (TC 2.A.3.9) family.</text>
</comment>
<evidence type="ECO:0000256" key="8">
    <source>
        <dbReference type="SAM" id="Phobius"/>
    </source>
</evidence>
<feature type="transmembrane region" description="Helical" evidence="8">
    <location>
        <begin position="12"/>
        <end position="31"/>
    </location>
</feature>
<name>A0A212LWI9_9FIRM</name>
<dbReference type="PANTHER" id="PTHR34975:SF2">
    <property type="entry name" value="SPORE GERMINATION PROTEIN A2"/>
    <property type="match status" value="1"/>
</dbReference>
<dbReference type="Pfam" id="PF03845">
    <property type="entry name" value="Spore_permease"/>
    <property type="match status" value="1"/>
</dbReference>
<dbReference type="Gene3D" id="1.20.1740.10">
    <property type="entry name" value="Amino acid/polyamine transporter I"/>
    <property type="match status" value="1"/>
</dbReference>
<dbReference type="GO" id="GO:0009847">
    <property type="term" value="P:spore germination"/>
    <property type="evidence" value="ECO:0007669"/>
    <property type="project" value="InterPro"/>
</dbReference>
<dbReference type="RefSeq" id="WP_075752665.1">
    <property type="nucleotide sequence ID" value="NZ_LT608335.1"/>
</dbReference>
<dbReference type="AlphaFoldDB" id="A0A212LWI9"/>
<keyword evidence="3" id="KW-0813">Transport</keyword>
<dbReference type="NCBIfam" id="TIGR00912">
    <property type="entry name" value="2A0309"/>
    <property type="match status" value="1"/>
</dbReference>
<evidence type="ECO:0000256" key="6">
    <source>
        <dbReference type="ARBA" id="ARBA00022989"/>
    </source>
</evidence>
<dbReference type="EMBL" id="FMJE01000004">
    <property type="protein sequence ID" value="SCM81888.1"/>
    <property type="molecule type" value="Genomic_DNA"/>
</dbReference>
<dbReference type="InterPro" id="IPR004761">
    <property type="entry name" value="Spore_GerAB"/>
</dbReference>
<evidence type="ECO:0000256" key="7">
    <source>
        <dbReference type="ARBA" id="ARBA00023136"/>
    </source>
</evidence>
<keyword evidence="6 8" id="KW-1133">Transmembrane helix</keyword>
<keyword evidence="7 8" id="KW-0472">Membrane</keyword>
<proteinExistence type="inferred from homology"/>